<feature type="transmembrane region" description="Helical" evidence="1">
    <location>
        <begin position="76"/>
        <end position="99"/>
    </location>
</feature>
<name>A0A518B7Y6_9BACT</name>
<dbReference type="PANTHER" id="PTHR37692">
    <property type="entry name" value="HYPOTHETICAL MEMBRANE SPANNING PROTEIN"/>
    <property type="match status" value="1"/>
</dbReference>
<dbReference type="AlphaFoldDB" id="A0A518B7Y6"/>
<organism evidence="2 3">
    <name type="scientific">Kolteria novifilia</name>
    <dbReference type="NCBI Taxonomy" id="2527975"/>
    <lineage>
        <taxon>Bacteria</taxon>
        <taxon>Pseudomonadati</taxon>
        <taxon>Planctomycetota</taxon>
        <taxon>Planctomycetia</taxon>
        <taxon>Kolteriales</taxon>
        <taxon>Kolteriaceae</taxon>
        <taxon>Kolteria</taxon>
    </lineage>
</organism>
<keyword evidence="1" id="KW-0472">Membrane</keyword>
<gene>
    <name evidence="2" type="ORF">Pan216_39640</name>
</gene>
<dbReference type="RefSeq" id="WP_145260291.1">
    <property type="nucleotide sequence ID" value="NZ_CP036279.1"/>
</dbReference>
<accession>A0A518B7Y6</accession>
<sequence>MIESLPAVNATLNAIAAVLLAVGWVLIKQKRIIAHRNCMIAALVVSALFLSCYLVYHVNHLSTSFPGTGVWRTIYFAVLVPHIILAIVMLPMIFLTFLWAFRGQIDRHRGLARWTLPIWLYVSVTGVVVYVMLYRIPWS</sequence>
<keyword evidence="1" id="KW-1133">Transmembrane helix</keyword>
<evidence type="ECO:0000313" key="3">
    <source>
        <dbReference type="Proteomes" id="UP000317093"/>
    </source>
</evidence>
<evidence type="ECO:0008006" key="4">
    <source>
        <dbReference type="Google" id="ProtNLM"/>
    </source>
</evidence>
<feature type="transmembrane region" description="Helical" evidence="1">
    <location>
        <begin position="111"/>
        <end position="133"/>
    </location>
</feature>
<dbReference type="Pfam" id="PF04238">
    <property type="entry name" value="DUF420"/>
    <property type="match status" value="1"/>
</dbReference>
<dbReference type="PANTHER" id="PTHR37692:SF1">
    <property type="entry name" value="DUF420 DOMAIN-CONTAINING PROTEIN"/>
    <property type="match status" value="1"/>
</dbReference>
<keyword evidence="3" id="KW-1185">Reference proteome</keyword>
<protein>
    <recommendedName>
        <fullName evidence="4">DUF420 domain-containing protein</fullName>
    </recommendedName>
</protein>
<feature type="transmembrane region" description="Helical" evidence="1">
    <location>
        <begin position="39"/>
        <end position="56"/>
    </location>
</feature>
<dbReference type="EMBL" id="CP036279">
    <property type="protein sequence ID" value="QDU63089.1"/>
    <property type="molecule type" value="Genomic_DNA"/>
</dbReference>
<dbReference type="Proteomes" id="UP000317093">
    <property type="component" value="Chromosome"/>
</dbReference>
<evidence type="ECO:0000313" key="2">
    <source>
        <dbReference type="EMBL" id="QDU63089.1"/>
    </source>
</evidence>
<evidence type="ECO:0000256" key="1">
    <source>
        <dbReference type="SAM" id="Phobius"/>
    </source>
</evidence>
<reference evidence="2 3" key="1">
    <citation type="submission" date="2019-02" db="EMBL/GenBank/DDBJ databases">
        <title>Deep-cultivation of Planctomycetes and their phenomic and genomic characterization uncovers novel biology.</title>
        <authorList>
            <person name="Wiegand S."/>
            <person name="Jogler M."/>
            <person name="Boedeker C."/>
            <person name="Pinto D."/>
            <person name="Vollmers J."/>
            <person name="Rivas-Marin E."/>
            <person name="Kohn T."/>
            <person name="Peeters S.H."/>
            <person name="Heuer A."/>
            <person name="Rast P."/>
            <person name="Oberbeckmann S."/>
            <person name="Bunk B."/>
            <person name="Jeske O."/>
            <person name="Meyerdierks A."/>
            <person name="Storesund J.E."/>
            <person name="Kallscheuer N."/>
            <person name="Luecker S."/>
            <person name="Lage O.M."/>
            <person name="Pohl T."/>
            <person name="Merkel B.J."/>
            <person name="Hornburger P."/>
            <person name="Mueller R.-W."/>
            <person name="Bruemmer F."/>
            <person name="Labrenz M."/>
            <person name="Spormann A.M."/>
            <person name="Op den Camp H."/>
            <person name="Overmann J."/>
            <person name="Amann R."/>
            <person name="Jetten M.S.M."/>
            <person name="Mascher T."/>
            <person name="Medema M.H."/>
            <person name="Devos D.P."/>
            <person name="Kaster A.-K."/>
            <person name="Ovreas L."/>
            <person name="Rohde M."/>
            <person name="Galperin M.Y."/>
            <person name="Jogler C."/>
        </authorList>
    </citation>
    <scope>NUCLEOTIDE SEQUENCE [LARGE SCALE GENOMIC DNA]</scope>
    <source>
        <strain evidence="2 3">Pan216</strain>
    </source>
</reference>
<proteinExistence type="predicted"/>
<feature type="transmembrane region" description="Helical" evidence="1">
    <location>
        <begin position="6"/>
        <end position="27"/>
    </location>
</feature>
<keyword evidence="1" id="KW-0812">Transmembrane</keyword>
<dbReference type="InterPro" id="IPR007352">
    <property type="entry name" value="DUF420"/>
</dbReference>
<dbReference type="OrthoDB" id="9811998at2"/>
<dbReference type="KEGG" id="knv:Pan216_39640"/>